<name>A0ABW5BWC1_9BACI</name>
<comment type="caution">
    <text evidence="1">The sequence shown here is derived from an EMBL/GenBank/DDBJ whole genome shotgun (WGS) entry which is preliminary data.</text>
</comment>
<sequence length="261" mass="30277">MQDIEVHLAKLKTALEEKLSHPYLAKHLPSPTIDEDKLLLFYAIFDEIDLSEKLKESYIVTAMLVQIALDTHDDVSTKTNIEPGEFVQRQLTVLAGDYFSGLYYLLLSEVKDIKMVRTLALAIKEINEHKIRLYYHDEEKMSSSFNSLQVVETSLFQRVADHFKLDFYNMLSTHFLTYKRLSHEKFQFVQDGGFDHSVKNSSFSIPFLTEACNMYFEKTASLLDKGFQKAPSLKSLLIERLHTIRFHEALLHDKKTVEEGM</sequence>
<evidence type="ECO:0000313" key="1">
    <source>
        <dbReference type="EMBL" id="MFD2214233.1"/>
    </source>
</evidence>
<protein>
    <submittedName>
        <fullName evidence="1">Heptaprenyl diphosphate synthase component 1</fullName>
    </submittedName>
</protein>
<dbReference type="Proteomes" id="UP001597318">
    <property type="component" value="Unassembled WGS sequence"/>
</dbReference>
<accession>A0ABW5BWC1</accession>
<dbReference type="RefSeq" id="WP_247344058.1">
    <property type="nucleotide sequence ID" value="NZ_CP095550.1"/>
</dbReference>
<dbReference type="Pfam" id="PF07307">
    <property type="entry name" value="HEPPP_synt_1"/>
    <property type="match status" value="1"/>
</dbReference>
<dbReference type="Gene3D" id="1.20.120.1450">
    <property type="match status" value="1"/>
</dbReference>
<keyword evidence="2" id="KW-1185">Reference proteome</keyword>
<evidence type="ECO:0000313" key="2">
    <source>
        <dbReference type="Proteomes" id="UP001597318"/>
    </source>
</evidence>
<reference evidence="2" key="1">
    <citation type="journal article" date="2019" name="Int. J. Syst. Evol. Microbiol.">
        <title>The Global Catalogue of Microorganisms (GCM) 10K type strain sequencing project: providing services to taxonomists for standard genome sequencing and annotation.</title>
        <authorList>
            <consortium name="The Broad Institute Genomics Platform"/>
            <consortium name="The Broad Institute Genome Sequencing Center for Infectious Disease"/>
            <person name="Wu L."/>
            <person name="Ma J."/>
        </authorList>
    </citation>
    <scope>NUCLEOTIDE SEQUENCE [LARGE SCALE GENOMIC DNA]</scope>
    <source>
        <strain evidence="2">CGMCC 1.15474</strain>
    </source>
</reference>
<organism evidence="1 2">
    <name type="scientific">Metabacillus endolithicus</name>
    <dbReference type="NCBI Taxonomy" id="1535204"/>
    <lineage>
        <taxon>Bacteria</taxon>
        <taxon>Bacillati</taxon>
        <taxon>Bacillota</taxon>
        <taxon>Bacilli</taxon>
        <taxon>Bacillales</taxon>
        <taxon>Bacillaceae</taxon>
        <taxon>Metabacillus</taxon>
    </lineage>
</organism>
<dbReference type="InterPro" id="IPR009920">
    <property type="entry name" value="HEPPP_synth_su1"/>
</dbReference>
<proteinExistence type="predicted"/>
<gene>
    <name evidence="1" type="ORF">ACFSKK_11130</name>
</gene>
<dbReference type="EMBL" id="JBHUIK010000002">
    <property type="protein sequence ID" value="MFD2214233.1"/>
    <property type="molecule type" value="Genomic_DNA"/>
</dbReference>